<keyword evidence="2" id="KW-1185">Reference proteome</keyword>
<dbReference type="RefSeq" id="WP_270884063.1">
    <property type="nucleotide sequence ID" value="NZ_JAQFVF010000061.1"/>
</dbReference>
<proteinExistence type="predicted"/>
<organism evidence="1 2">
    <name type="scientific">Paenibacillus aestuarii</name>
    <dbReference type="NCBI Taxonomy" id="516965"/>
    <lineage>
        <taxon>Bacteria</taxon>
        <taxon>Bacillati</taxon>
        <taxon>Bacillota</taxon>
        <taxon>Bacilli</taxon>
        <taxon>Bacillales</taxon>
        <taxon>Paenibacillaceae</taxon>
        <taxon>Paenibacillus</taxon>
    </lineage>
</organism>
<comment type="caution">
    <text evidence="1">The sequence shown here is derived from an EMBL/GenBank/DDBJ whole genome shotgun (WGS) entry which is preliminary data.</text>
</comment>
<reference evidence="2" key="1">
    <citation type="journal article" date="2019" name="Int. J. Syst. Evol. Microbiol.">
        <title>The Global Catalogue of Microorganisms (GCM) 10K type strain sequencing project: providing services to taxonomists for standard genome sequencing and annotation.</title>
        <authorList>
            <consortium name="The Broad Institute Genomics Platform"/>
            <consortium name="The Broad Institute Genome Sequencing Center for Infectious Disease"/>
            <person name="Wu L."/>
            <person name="Ma J."/>
        </authorList>
    </citation>
    <scope>NUCLEOTIDE SEQUENCE [LARGE SCALE GENOMIC DNA]</scope>
    <source>
        <strain evidence="2">KACC 11904</strain>
    </source>
</reference>
<accession>A0ABW0K2F5</accession>
<evidence type="ECO:0000313" key="2">
    <source>
        <dbReference type="Proteomes" id="UP001596044"/>
    </source>
</evidence>
<sequence length="136" mass="15768">MIVEQGLQLLEFLKGVPGFVPYKTKLKDTSKDWYTLRSGRGVVWGGKKWGVMHLEKSRLFFAIDYPHGAFNSEEIRNRLDLPLRDKFTDQSGLRFGTGPNFETVQIALYPELLNSYNVTNKKFTDFLVEVFRKSSR</sequence>
<evidence type="ECO:0000313" key="1">
    <source>
        <dbReference type="EMBL" id="MFC5447589.1"/>
    </source>
</evidence>
<name>A0ABW0K2F5_9BACL</name>
<dbReference type="EMBL" id="JBHSMJ010000008">
    <property type="protein sequence ID" value="MFC5447589.1"/>
    <property type="molecule type" value="Genomic_DNA"/>
</dbReference>
<protein>
    <recommendedName>
        <fullName evidence="3">DUF4304 domain-containing protein</fullName>
    </recommendedName>
</protein>
<gene>
    <name evidence="1" type="ORF">ACFPOG_04925</name>
</gene>
<dbReference type="Proteomes" id="UP001596044">
    <property type="component" value="Unassembled WGS sequence"/>
</dbReference>
<evidence type="ECO:0008006" key="3">
    <source>
        <dbReference type="Google" id="ProtNLM"/>
    </source>
</evidence>